<dbReference type="PANTHER" id="PTHR34698">
    <property type="entry name" value="5-OXOPROLINASE SUBUNIT B"/>
    <property type="match status" value="1"/>
</dbReference>
<dbReference type="InterPro" id="IPR010016">
    <property type="entry name" value="PxpB"/>
</dbReference>
<dbReference type="SMART" id="SM00796">
    <property type="entry name" value="AHS1"/>
    <property type="match status" value="1"/>
</dbReference>
<comment type="caution">
    <text evidence="5">The sequence shown here is derived from an EMBL/GenBank/DDBJ whole genome shotgun (WGS) entry which is preliminary data.</text>
</comment>
<dbReference type="Pfam" id="PF02682">
    <property type="entry name" value="CT_C_D"/>
    <property type="match status" value="1"/>
</dbReference>
<keyword evidence="2 5" id="KW-0378">Hydrolase</keyword>
<feature type="domain" description="Carboxyltransferase" evidence="4">
    <location>
        <begin position="1"/>
        <end position="208"/>
    </location>
</feature>
<dbReference type="InterPro" id="IPR029000">
    <property type="entry name" value="Cyclophilin-like_dom_sf"/>
</dbReference>
<evidence type="ECO:0000259" key="4">
    <source>
        <dbReference type="SMART" id="SM00796"/>
    </source>
</evidence>
<gene>
    <name evidence="5" type="ORF">GCM10022231_31600</name>
</gene>
<name>A0ABP7PNR1_9ACTN</name>
<accession>A0ABP7PNR1</accession>
<dbReference type="Gene3D" id="2.40.100.10">
    <property type="entry name" value="Cyclophilin-like"/>
    <property type="match status" value="1"/>
</dbReference>
<organism evidence="5 6">
    <name type="scientific">Gordonia caeni</name>
    <dbReference type="NCBI Taxonomy" id="1007097"/>
    <lineage>
        <taxon>Bacteria</taxon>
        <taxon>Bacillati</taxon>
        <taxon>Actinomycetota</taxon>
        <taxon>Actinomycetes</taxon>
        <taxon>Mycobacteriales</taxon>
        <taxon>Gordoniaceae</taxon>
        <taxon>Gordonia</taxon>
    </lineage>
</organism>
<evidence type="ECO:0000256" key="2">
    <source>
        <dbReference type="ARBA" id="ARBA00022801"/>
    </source>
</evidence>
<keyword evidence="6" id="KW-1185">Reference proteome</keyword>
<keyword evidence="1" id="KW-0547">Nucleotide-binding</keyword>
<evidence type="ECO:0000256" key="3">
    <source>
        <dbReference type="ARBA" id="ARBA00022840"/>
    </source>
</evidence>
<dbReference type="EMBL" id="BAAAZW010000010">
    <property type="protein sequence ID" value="GAA3968278.1"/>
    <property type="molecule type" value="Genomic_DNA"/>
</dbReference>
<proteinExistence type="predicted"/>
<evidence type="ECO:0000313" key="5">
    <source>
        <dbReference type="EMBL" id="GAA3968278.1"/>
    </source>
</evidence>
<evidence type="ECO:0000313" key="6">
    <source>
        <dbReference type="Proteomes" id="UP001418444"/>
    </source>
</evidence>
<protein>
    <submittedName>
        <fullName evidence="5">Allophanate hydrolase subunit 1</fullName>
    </submittedName>
</protein>
<dbReference type="RefSeq" id="WP_344785469.1">
    <property type="nucleotide sequence ID" value="NZ_BAAAZW010000010.1"/>
</dbReference>
<dbReference type="GO" id="GO:0016787">
    <property type="term" value="F:hydrolase activity"/>
    <property type="evidence" value="ECO:0007669"/>
    <property type="project" value="UniProtKB-KW"/>
</dbReference>
<dbReference type="SUPFAM" id="SSF50891">
    <property type="entry name" value="Cyclophilin-like"/>
    <property type="match status" value="1"/>
</dbReference>
<reference evidence="6" key="1">
    <citation type="journal article" date="2019" name="Int. J. Syst. Evol. Microbiol.">
        <title>The Global Catalogue of Microorganisms (GCM) 10K type strain sequencing project: providing services to taxonomists for standard genome sequencing and annotation.</title>
        <authorList>
            <consortium name="The Broad Institute Genomics Platform"/>
            <consortium name="The Broad Institute Genome Sequencing Center for Infectious Disease"/>
            <person name="Wu L."/>
            <person name="Ma J."/>
        </authorList>
    </citation>
    <scope>NUCLEOTIDE SEQUENCE [LARGE SCALE GENOMIC DNA]</scope>
    <source>
        <strain evidence="6">JCM 16923</strain>
    </source>
</reference>
<dbReference type="InterPro" id="IPR003833">
    <property type="entry name" value="CT_C_D"/>
</dbReference>
<dbReference type="PANTHER" id="PTHR34698:SF2">
    <property type="entry name" value="5-OXOPROLINASE SUBUNIT B"/>
    <property type="match status" value="1"/>
</dbReference>
<evidence type="ECO:0000256" key="1">
    <source>
        <dbReference type="ARBA" id="ARBA00022741"/>
    </source>
</evidence>
<sequence>MRELPAGDDAVVLDFSATSDPAAAALTAAHRLRAAAAAGELAVGDVVPTAHAVLVQAEPGTGLDVLAVRRVLHRPHPAPVGTGAGDGRETQIPVHYDGADLRAVADHAGLTPQDVIDAHTAVSWRVQFMGFAPGFGYLVPESGPAQARAVFTALGRRAQSRPAVPPGAVAAAAGYSAVYPRTSPGGWFLLGHTDIEMWNVADEPPARLSAGDVVRFTCVD</sequence>
<keyword evidence="3" id="KW-0067">ATP-binding</keyword>
<dbReference type="Proteomes" id="UP001418444">
    <property type="component" value="Unassembled WGS sequence"/>
</dbReference>